<evidence type="ECO:0000313" key="1">
    <source>
        <dbReference type="EMBL" id="MFD1047722.1"/>
    </source>
</evidence>
<protein>
    <submittedName>
        <fullName evidence="1">Uncharacterized protein</fullName>
    </submittedName>
</protein>
<evidence type="ECO:0000313" key="2">
    <source>
        <dbReference type="Proteomes" id="UP001597045"/>
    </source>
</evidence>
<organism evidence="1 2">
    <name type="scientific">Kibdelosporangium lantanae</name>
    <dbReference type="NCBI Taxonomy" id="1497396"/>
    <lineage>
        <taxon>Bacteria</taxon>
        <taxon>Bacillati</taxon>
        <taxon>Actinomycetota</taxon>
        <taxon>Actinomycetes</taxon>
        <taxon>Pseudonocardiales</taxon>
        <taxon>Pseudonocardiaceae</taxon>
        <taxon>Kibdelosporangium</taxon>
    </lineage>
</organism>
<keyword evidence="2" id="KW-1185">Reference proteome</keyword>
<gene>
    <name evidence="1" type="ORF">ACFQ1S_20375</name>
</gene>
<accession>A0ABW3MCN7</accession>
<dbReference type="EMBL" id="JBHTIS010001217">
    <property type="protein sequence ID" value="MFD1047722.1"/>
    <property type="molecule type" value="Genomic_DNA"/>
</dbReference>
<sequence length="65" mass="7203">MGKAERPMVPKPEFTSYYGKPITLADHQASRWVVEPLHLLDCCQESDGGVALVVDEYGQETVPGR</sequence>
<comment type="caution">
    <text evidence="1">The sequence shown here is derived from an EMBL/GenBank/DDBJ whole genome shotgun (WGS) entry which is preliminary data.</text>
</comment>
<dbReference type="Gene3D" id="3.40.47.10">
    <property type="match status" value="1"/>
</dbReference>
<reference evidence="2" key="1">
    <citation type="journal article" date="2019" name="Int. J. Syst. Evol. Microbiol.">
        <title>The Global Catalogue of Microorganisms (GCM) 10K type strain sequencing project: providing services to taxonomists for standard genome sequencing and annotation.</title>
        <authorList>
            <consortium name="The Broad Institute Genomics Platform"/>
            <consortium name="The Broad Institute Genome Sequencing Center for Infectious Disease"/>
            <person name="Wu L."/>
            <person name="Ma J."/>
        </authorList>
    </citation>
    <scope>NUCLEOTIDE SEQUENCE [LARGE SCALE GENOMIC DNA]</scope>
    <source>
        <strain evidence="2">JCM 31486</strain>
    </source>
</reference>
<dbReference type="InterPro" id="IPR016039">
    <property type="entry name" value="Thiolase-like"/>
</dbReference>
<feature type="non-terminal residue" evidence="1">
    <location>
        <position position="65"/>
    </location>
</feature>
<proteinExistence type="predicted"/>
<dbReference type="Proteomes" id="UP001597045">
    <property type="component" value="Unassembled WGS sequence"/>
</dbReference>
<name>A0ABW3MCN7_9PSEU</name>